<evidence type="ECO:0000256" key="4">
    <source>
        <dbReference type="ARBA" id="ARBA00022989"/>
    </source>
</evidence>
<dbReference type="GO" id="GO:0004930">
    <property type="term" value="F:G protein-coupled receptor activity"/>
    <property type="evidence" value="ECO:0007669"/>
    <property type="project" value="UniProtKB-KW"/>
</dbReference>
<evidence type="ECO:0000256" key="9">
    <source>
        <dbReference type="ARBA" id="ARBA00023224"/>
    </source>
</evidence>
<keyword evidence="8" id="KW-0325">Glycoprotein</keyword>
<dbReference type="GO" id="GO:0007204">
    <property type="term" value="P:positive regulation of cytosolic calcium ion concentration"/>
    <property type="evidence" value="ECO:0007669"/>
    <property type="project" value="TreeGrafter"/>
</dbReference>
<dbReference type="GO" id="GO:0007189">
    <property type="term" value="P:adenylate cyclase-activating G protein-coupled receptor signaling pathway"/>
    <property type="evidence" value="ECO:0007669"/>
    <property type="project" value="TreeGrafter"/>
</dbReference>
<organism evidence="11">
    <name type="scientific">Magallana gigas</name>
    <name type="common">Pacific oyster</name>
    <name type="synonym">Crassostrea gigas</name>
    <dbReference type="NCBI Taxonomy" id="29159"/>
    <lineage>
        <taxon>Eukaryota</taxon>
        <taxon>Metazoa</taxon>
        <taxon>Spiralia</taxon>
        <taxon>Lophotrochozoa</taxon>
        <taxon>Mollusca</taxon>
        <taxon>Bivalvia</taxon>
        <taxon>Autobranchia</taxon>
        <taxon>Pteriomorphia</taxon>
        <taxon>Ostreida</taxon>
        <taxon>Ostreoidea</taxon>
        <taxon>Ostreidae</taxon>
        <taxon>Magallana</taxon>
    </lineage>
</organism>
<evidence type="ECO:0000256" key="2">
    <source>
        <dbReference type="ARBA" id="ARBA00022475"/>
    </source>
</evidence>
<dbReference type="InParanoid" id="K1R673"/>
<evidence type="ECO:0000313" key="11">
    <source>
        <dbReference type="EMBL" id="EKC41273.1"/>
    </source>
</evidence>
<sequence length="178" mass="20283">MILLYRSSGRHKWKPFYRLVGALAITDFCGIALVYPAVMVRYISGFTYDFPKELCGFVSFWFSFSFLSSAFIVSAMSFDRFLAVTFPIFYRKSQVRMLINASSSDPKNGPEELLAVRMTISNAIVDPWIYIILRKENLLNISKLVQRVRKSGYLPTVCFTRESTGVCEVSTISSSRTC</sequence>
<dbReference type="PANTHER" id="PTHR11866">
    <property type="entry name" value="G-PROTEIN COUPLED RECEPTOR FAMILY 1 MEMBER"/>
    <property type="match status" value="1"/>
</dbReference>
<keyword evidence="5" id="KW-0297">G-protein coupled receptor</keyword>
<keyword evidence="3" id="KW-0812">Transmembrane</keyword>
<comment type="subcellular location">
    <subcellularLocation>
        <location evidence="1">Cell membrane</location>
        <topology evidence="1">Multi-pass membrane protein</topology>
    </subcellularLocation>
</comment>
<evidence type="ECO:0000256" key="3">
    <source>
        <dbReference type="ARBA" id="ARBA00022692"/>
    </source>
</evidence>
<evidence type="ECO:0000256" key="6">
    <source>
        <dbReference type="ARBA" id="ARBA00023136"/>
    </source>
</evidence>
<gene>
    <name evidence="11" type="ORF">CGI_10021508</name>
</gene>
<accession>K1R673</accession>
<evidence type="ECO:0000256" key="1">
    <source>
        <dbReference type="ARBA" id="ARBA00004651"/>
    </source>
</evidence>
<evidence type="ECO:0000256" key="5">
    <source>
        <dbReference type="ARBA" id="ARBA00023040"/>
    </source>
</evidence>
<dbReference type="PANTHER" id="PTHR11866:SF16">
    <property type="entry name" value="PROSTAGLANDIN E2 RECEPTOR EP4 SUBTYPE-LIKE PROTEIN"/>
    <property type="match status" value="1"/>
</dbReference>
<dbReference type="AlphaFoldDB" id="K1R673"/>
<dbReference type="InterPro" id="IPR000276">
    <property type="entry name" value="GPCR_Rhodpsn"/>
</dbReference>
<dbReference type="HOGENOM" id="CLU_1512056_0_0_1"/>
<protein>
    <submittedName>
        <fullName evidence="11">Prostaglandin E2 receptor EP4 subtype</fullName>
    </submittedName>
</protein>
<dbReference type="PROSITE" id="PS00237">
    <property type="entry name" value="G_PROTEIN_RECEP_F1_1"/>
    <property type="match status" value="1"/>
</dbReference>
<keyword evidence="4" id="KW-1133">Transmembrane helix</keyword>
<reference evidence="11" key="1">
    <citation type="journal article" date="2012" name="Nature">
        <title>The oyster genome reveals stress adaptation and complexity of shell formation.</title>
        <authorList>
            <person name="Zhang G."/>
            <person name="Fang X."/>
            <person name="Guo X."/>
            <person name="Li L."/>
            <person name="Luo R."/>
            <person name="Xu F."/>
            <person name="Yang P."/>
            <person name="Zhang L."/>
            <person name="Wang X."/>
            <person name="Qi H."/>
            <person name="Xiong Z."/>
            <person name="Que H."/>
            <person name="Xie Y."/>
            <person name="Holland P.W."/>
            <person name="Paps J."/>
            <person name="Zhu Y."/>
            <person name="Wu F."/>
            <person name="Chen Y."/>
            <person name="Wang J."/>
            <person name="Peng C."/>
            <person name="Meng J."/>
            <person name="Yang L."/>
            <person name="Liu J."/>
            <person name="Wen B."/>
            <person name="Zhang N."/>
            <person name="Huang Z."/>
            <person name="Zhu Q."/>
            <person name="Feng Y."/>
            <person name="Mount A."/>
            <person name="Hedgecock D."/>
            <person name="Xu Z."/>
            <person name="Liu Y."/>
            <person name="Domazet-Loso T."/>
            <person name="Du Y."/>
            <person name="Sun X."/>
            <person name="Zhang S."/>
            <person name="Liu B."/>
            <person name="Cheng P."/>
            <person name="Jiang X."/>
            <person name="Li J."/>
            <person name="Fan D."/>
            <person name="Wang W."/>
            <person name="Fu W."/>
            <person name="Wang T."/>
            <person name="Wang B."/>
            <person name="Zhang J."/>
            <person name="Peng Z."/>
            <person name="Li Y."/>
            <person name="Li N."/>
            <person name="Wang J."/>
            <person name="Chen M."/>
            <person name="He Y."/>
            <person name="Tan F."/>
            <person name="Song X."/>
            <person name="Zheng Q."/>
            <person name="Huang R."/>
            <person name="Yang H."/>
            <person name="Du X."/>
            <person name="Chen L."/>
            <person name="Yang M."/>
            <person name="Gaffney P.M."/>
            <person name="Wang S."/>
            <person name="Luo L."/>
            <person name="She Z."/>
            <person name="Ming Y."/>
            <person name="Huang W."/>
            <person name="Zhang S."/>
            <person name="Huang B."/>
            <person name="Zhang Y."/>
            <person name="Qu T."/>
            <person name="Ni P."/>
            <person name="Miao G."/>
            <person name="Wang J."/>
            <person name="Wang Q."/>
            <person name="Steinberg C.E."/>
            <person name="Wang H."/>
            <person name="Li N."/>
            <person name="Qian L."/>
            <person name="Zhang G."/>
            <person name="Li Y."/>
            <person name="Yang H."/>
            <person name="Liu X."/>
            <person name="Wang J."/>
            <person name="Yin Y."/>
            <person name="Wang J."/>
        </authorList>
    </citation>
    <scope>NUCLEOTIDE SEQUENCE [LARGE SCALE GENOMIC DNA]</scope>
    <source>
        <strain evidence="11">05x7-T-G4-1.051#20</strain>
    </source>
</reference>
<proteinExistence type="predicted"/>
<feature type="domain" description="G-protein coupled receptors family 1 profile" evidence="10">
    <location>
        <begin position="1"/>
        <end position="92"/>
    </location>
</feature>
<dbReference type="Gene3D" id="1.20.1070.10">
    <property type="entry name" value="Rhodopsin 7-helix transmembrane proteins"/>
    <property type="match status" value="1"/>
</dbReference>
<keyword evidence="6" id="KW-0472">Membrane</keyword>
<evidence type="ECO:0000259" key="10">
    <source>
        <dbReference type="PROSITE" id="PS50262"/>
    </source>
</evidence>
<evidence type="ECO:0000256" key="8">
    <source>
        <dbReference type="ARBA" id="ARBA00023180"/>
    </source>
</evidence>
<dbReference type="PROSITE" id="PS50262">
    <property type="entry name" value="G_PROTEIN_RECEP_F1_2"/>
    <property type="match status" value="1"/>
</dbReference>
<keyword evidence="9" id="KW-0807">Transducer</keyword>
<keyword evidence="2" id="KW-1003">Cell membrane</keyword>
<evidence type="ECO:0000256" key="7">
    <source>
        <dbReference type="ARBA" id="ARBA00023170"/>
    </source>
</evidence>
<dbReference type="SUPFAM" id="SSF81321">
    <property type="entry name" value="Family A G protein-coupled receptor-like"/>
    <property type="match status" value="1"/>
</dbReference>
<dbReference type="GO" id="GO:0005886">
    <property type="term" value="C:plasma membrane"/>
    <property type="evidence" value="ECO:0007669"/>
    <property type="project" value="UniProtKB-SubCell"/>
</dbReference>
<dbReference type="InterPro" id="IPR017452">
    <property type="entry name" value="GPCR_Rhodpsn_7TM"/>
</dbReference>
<keyword evidence="7 11" id="KW-0675">Receptor</keyword>
<dbReference type="EMBL" id="JH818934">
    <property type="protein sequence ID" value="EKC41273.1"/>
    <property type="molecule type" value="Genomic_DNA"/>
</dbReference>
<name>K1R673_MAGGI</name>
<dbReference type="Pfam" id="PF00001">
    <property type="entry name" value="7tm_1"/>
    <property type="match status" value="1"/>
</dbReference>
<dbReference type="InterPro" id="IPR008365">
    <property type="entry name" value="Prostanoid_rcpt"/>
</dbReference>